<feature type="transmembrane region" description="Helical" evidence="1">
    <location>
        <begin position="198"/>
        <end position="216"/>
    </location>
</feature>
<keyword evidence="1" id="KW-1133">Transmembrane helix</keyword>
<dbReference type="STRING" id="449659.IV66_GL001007"/>
<dbReference type="PATRIC" id="fig|449659.4.peg.1014"/>
<feature type="transmembrane region" description="Helical" evidence="1">
    <location>
        <begin position="222"/>
        <end position="240"/>
    </location>
</feature>
<dbReference type="OrthoDB" id="2195155at2"/>
<feature type="domain" description="YdbS-like PH" evidence="2">
    <location>
        <begin position="91"/>
        <end position="167"/>
    </location>
</feature>
<gene>
    <name evidence="3" type="ORF">IV66_GL001007</name>
</gene>
<evidence type="ECO:0000259" key="2">
    <source>
        <dbReference type="Pfam" id="PF03703"/>
    </source>
</evidence>
<dbReference type="PANTHER" id="PTHR34473:SF2">
    <property type="entry name" value="UPF0699 TRANSMEMBRANE PROTEIN YDBT"/>
    <property type="match status" value="1"/>
</dbReference>
<keyword evidence="1" id="KW-0812">Transmembrane</keyword>
<dbReference type="AlphaFoldDB" id="A0A0R2L878"/>
<dbReference type="InterPro" id="IPR005182">
    <property type="entry name" value="YdbS-like_PH"/>
</dbReference>
<dbReference type="Pfam" id="PF03703">
    <property type="entry name" value="bPH_2"/>
    <property type="match status" value="2"/>
</dbReference>
<protein>
    <submittedName>
        <fullName evidence="3">Membrane protein</fullName>
    </submittedName>
</protein>
<proteinExistence type="predicted"/>
<feature type="transmembrane region" description="Helical" evidence="1">
    <location>
        <begin position="64"/>
        <end position="87"/>
    </location>
</feature>
<organism evidence="3 4">
    <name type="scientific">Ligilactobacillus pobuzihii</name>
    <dbReference type="NCBI Taxonomy" id="449659"/>
    <lineage>
        <taxon>Bacteria</taxon>
        <taxon>Bacillati</taxon>
        <taxon>Bacillota</taxon>
        <taxon>Bacilli</taxon>
        <taxon>Lactobacillales</taxon>
        <taxon>Lactobacillaceae</taxon>
        <taxon>Ligilactobacillus</taxon>
    </lineage>
</organism>
<dbReference type="EMBL" id="JQCN01000070">
    <property type="protein sequence ID" value="KRN95564.1"/>
    <property type="molecule type" value="Genomic_DNA"/>
</dbReference>
<keyword evidence="1" id="KW-0472">Membrane</keyword>
<comment type="caution">
    <text evidence="3">The sequence shown here is derived from an EMBL/GenBank/DDBJ whole genome shotgun (WGS) entry which is preliminary data.</text>
</comment>
<accession>A0A0R2L878</accession>
<reference evidence="3 4" key="1">
    <citation type="journal article" date="2015" name="Genome Announc.">
        <title>Expanding the biotechnology potential of lactobacilli through comparative genomics of 213 strains and associated genera.</title>
        <authorList>
            <person name="Sun Z."/>
            <person name="Harris H.M."/>
            <person name="McCann A."/>
            <person name="Guo C."/>
            <person name="Argimon S."/>
            <person name="Zhang W."/>
            <person name="Yang X."/>
            <person name="Jeffery I.B."/>
            <person name="Cooney J.C."/>
            <person name="Kagawa T.F."/>
            <person name="Liu W."/>
            <person name="Song Y."/>
            <person name="Salvetti E."/>
            <person name="Wrobel A."/>
            <person name="Rasinkangas P."/>
            <person name="Parkhill J."/>
            <person name="Rea M.C."/>
            <person name="O'Sullivan O."/>
            <person name="Ritari J."/>
            <person name="Douillard F.P."/>
            <person name="Paul Ross R."/>
            <person name="Yang R."/>
            <person name="Briner A.E."/>
            <person name="Felis G.E."/>
            <person name="de Vos W.M."/>
            <person name="Barrangou R."/>
            <person name="Klaenhammer T.R."/>
            <person name="Caufield P.W."/>
            <person name="Cui Y."/>
            <person name="Zhang H."/>
            <person name="O'Toole P.W."/>
        </authorList>
    </citation>
    <scope>NUCLEOTIDE SEQUENCE [LARGE SCALE GENOMIC DNA]</scope>
    <source>
        <strain evidence="3 4">NBRC 103219</strain>
    </source>
</reference>
<evidence type="ECO:0000313" key="3">
    <source>
        <dbReference type="EMBL" id="KRN95564.1"/>
    </source>
</evidence>
<dbReference type="PANTHER" id="PTHR34473">
    <property type="entry name" value="UPF0699 TRANSMEMBRANE PROTEIN YDBS"/>
    <property type="match status" value="1"/>
</dbReference>
<evidence type="ECO:0000256" key="1">
    <source>
        <dbReference type="SAM" id="Phobius"/>
    </source>
</evidence>
<dbReference type="Proteomes" id="UP000051886">
    <property type="component" value="Unassembled WGS sequence"/>
</dbReference>
<dbReference type="RefSeq" id="WP_026142809.1">
    <property type="nucleotide sequence ID" value="NZ_BJYB01000008.1"/>
</dbReference>
<feature type="transmembrane region" description="Helical" evidence="1">
    <location>
        <begin position="20"/>
        <end position="44"/>
    </location>
</feature>
<keyword evidence="4" id="KW-1185">Reference proteome</keyword>
<sequence length="324" mass="36698">MTEKVSEGYEPSYQIKGRDLNLYALTSLGFFPLVLGFLAIYNRLSNAIPQKYLDSAMETLVHESGLILSLLALVIVLLALGVSYLLVLNRYFGFEVHQEKEQLVTTKGLLQQNVVTARPEKIQAVVISQSFLRQALKLATIQLVLASQAANDEQDEDLVLLPVLSQGQALKKASRFVKWLPQKTPNLQMVGRIGRWRLLRNMLLPTILLVVSVGVFFRPYGWLATILLPFAFWVGHYAGANSGLAVTNSDILLAQSGHLLTRKMYLIPHNKIQALSMKQTVWMKKAGLSHLEIVLRSGNSQHEEEIRYLPQEQVEKIYQWYRQK</sequence>
<feature type="domain" description="YdbS-like PH" evidence="2">
    <location>
        <begin position="247"/>
        <end position="321"/>
    </location>
</feature>
<name>A0A0R2L878_9LACO</name>
<evidence type="ECO:0000313" key="4">
    <source>
        <dbReference type="Proteomes" id="UP000051886"/>
    </source>
</evidence>